<dbReference type="GO" id="GO:0016620">
    <property type="term" value="F:oxidoreductase activity, acting on the aldehyde or oxo group of donors, NAD or NADP as acceptor"/>
    <property type="evidence" value="ECO:0007669"/>
    <property type="project" value="InterPro"/>
</dbReference>
<dbReference type="PANTHER" id="PTHR43111:SF1">
    <property type="entry name" value="ALDEHYDE DEHYDROGENASE B-RELATED"/>
    <property type="match status" value="1"/>
</dbReference>
<dbReference type="PANTHER" id="PTHR43111">
    <property type="entry name" value="ALDEHYDE DEHYDROGENASE B-RELATED"/>
    <property type="match status" value="1"/>
</dbReference>
<dbReference type="RefSeq" id="WP_132290794.1">
    <property type="nucleotide sequence ID" value="NZ_SMFU01000008.1"/>
</dbReference>
<dbReference type="OrthoDB" id="9759612at2"/>
<evidence type="ECO:0000313" key="4">
    <source>
        <dbReference type="Proteomes" id="UP000294546"/>
    </source>
</evidence>
<sequence>MRISSYLSGQWQDNGDLAAKVYCALDGSEMGEVAACSADMGQAMEYARSEGGSALRKLSYAERGQLLRSIAKTLEANKEHYADLSYRNNGATEMDTFLDVEGGIGTVKYYASLAKGLGERHWLTDGAAEQVTKDENFRAVHLMTPLRGVAVHINAFNFPGWGMLEKVAVALLSGVPMLIKPATSTLPVAYAMVKDIVDAEILPPGAISLVAGGGRDILDHITGQDAVAFTGSAETAAALASHPRMISENVRFNAEADSINSSILGPDLDAESNGFKSFIHEVSREMTIKAGQKCTAIRRIFVPRSQLEAAQSALIAKLAKAKAGDPKREGVTLGPLVSAAQKTAAIEGSTRLAGECELVFEGDSGSIDGEAGGYYFTPKLMLCANPAEASLVHETEVFGPVATLLPYDDDAQLFDLVRRGGGSLVSSVFSNDDGFAISAVTELASSHGRLLIVDDSIARSHSGHGNVMPMCNHGGPGRAGGGQELGGLRGLAFYHVRTAVQTNAARASTLLGEEL</sequence>
<dbReference type="NCBIfam" id="NF008868">
    <property type="entry name" value="PRK11903.1"/>
    <property type="match status" value="1"/>
</dbReference>
<dbReference type="Gene3D" id="3.40.309.10">
    <property type="entry name" value="Aldehyde Dehydrogenase, Chain A, domain 2"/>
    <property type="match status" value="1"/>
</dbReference>
<dbReference type="InterPro" id="IPR016163">
    <property type="entry name" value="Ald_DH_C"/>
</dbReference>
<dbReference type="Proteomes" id="UP000294546">
    <property type="component" value="Unassembled WGS sequence"/>
</dbReference>
<evidence type="ECO:0000259" key="2">
    <source>
        <dbReference type="Pfam" id="PF00171"/>
    </source>
</evidence>
<keyword evidence="4" id="KW-1185">Reference proteome</keyword>
<gene>
    <name evidence="3" type="ORF">CLV83_1832</name>
</gene>
<organism evidence="3 4">
    <name type="scientific">Marinobacterium mangrovicola</name>
    <dbReference type="NCBI Taxonomy" id="1476959"/>
    <lineage>
        <taxon>Bacteria</taxon>
        <taxon>Pseudomonadati</taxon>
        <taxon>Pseudomonadota</taxon>
        <taxon>Gammaproteobacteria</taxon>
        <taxon>Oceanospirillales</taxon>
        <taxon>Oceanospirillaceae</taxon>
        <taxon>Marinobacterium</taxon>
    </lineage>
</organism>
<name>A0A4R1GR50_9GAMM</name>
<dbReference type="InterPro" id="IPR016161">
    <property type="entry name" value="Ald_DH/histidinol_DH"/>
</dbReference>
<dbReference type="InterPro" id="IPR016162">
    <property type="entry name" value="Ald_DH_N"/>
</dbReference>
<protein>
    <submittedName>
        <fullName evidence="3">3,4-dehydroadipyl-CoA semialdehyde dehydrogenase</fullName>
    </submittedName>
</protein>
<evidence type="ECO:0000256" key="1">
    <source>
        <dbReference type="ARBA" id="ARBA00023002"/>
    </source>
</evidence>
<dbReference type="Pfam" id="PF00171">
    <property type="entry name" value="Aldedh"/>
    <property type="match status" value="1"/>
</dbReference>
<accession>A0A4R1GR50</accession>
<dbReference type="InterPro" id="IPR015590">
    <property type="entry name" value="Aldehyde_DH_dom"/>
</dbReference>
<dbReference type="EMBL" id="SMFU01000008">
    <property type="protein sequence ID" value="TCK06982.1"/>
    <property type="molecule type" value="Genomic_DNA"/>
</dbReference>
<feature type="domain" description="Aldehyde dehydrogenase" evidence="2">
    <location>
        <begin position="17"/>
        <end position="446"/>
    </location>
</feature>
<reference evidence="3 4" key="1">
    <citation type="submission" date="2019-03" db="EMBL/GenBank/DDBJ databases">
        <title>Genomic Encyclopedia of Archaeal and Bacterial Type Strains, Phase II (KMG-II): from individual species to whole genera.</title>
        <authorList>
            <person name="Goeker M."/>
        </authorList>
    </citation>
    <scope>NUCLEOTIDE SEQUENCE [LARGE SCALE GENOMIC DNA]</scope>
    <source>
        <strain evidence="3 4">DSM 27697</strain>
    </source>
</reference>
<dbReference type="Gene3D" id="3.40.605.10">
    <property type="entry name" value="Aldehyde Dehydrogenase, Chain A, domain 1"/>
    <property type="match status" value="1"/>
</dbReference>
<proteinExistence type="predicted"/>
<keyword evidence="1" id="KW-0560">Oxidoreductase</keyword>
<dbReference type="SUPFAM" id="SSF53720">
    <property type="entry name" value="ALDH-like"/>
    <property type="match status" value="1"/>
</dbReference>
<comment type="caution">
    <text evidence="3">The sequence shown here is derived from an EMBL/GenBank/DDBJ whole genome shotgun (WGS) entry which is preliminary data.</text>
</comment>
<dbReference type="AlphaFoldDB" id="A0A4R1GR50"/>
<evidence type="ECO:0000313" key="3">
    <source>
        <dbReference type="EMBL" id="TCK06982.1"/>
    </source>
</evidence>